<keyword evidence="3" id="KW-1185">Reference proteome</keyword>
<organism evidence="2 3">
    <name type="scientific">Odoribacter laneus YIT 12061</name>
    <dbReference type="NCBI Taxonomy" id="742817"/>
    <lineage>
        <taxon>Bacteria</taxon>
        <taxon>Pseudomonadati</taxon>
        <taxon>Bacteroidota</taxon>
        <taxon>Bacteroidia</taxon>
        <taxon>Bacteroidales</taxon>
        <taxon>Odoribacteraceae</taxon>
        <taxon>Odoribacter</taxon>
    </lineage>
</organism>
<keyword evidence="1" id="KW-1133">Transmembrane helix</keyword>
<comment type="caution">
    <text evidence="2">The sequence shown here is derived from an EMBL/GenBank/DDBJ whole genome shotgun (WGS) entry which is preliminary data.</text>
</comment>
<dbReference type="AlphaFoldDB" id="H1DL08"/>
<evidence type="ECO:0000256" key="1">
    <source>
        <dbReference type="SAM" id="Phobius"/>
    </source>
</evidence>
<keyword evidence="1" id="KW-0812">Transmembrane</keyword>
<dbReference type="GeneID" id="98070732"/>
<dbReference type="PATRIC" id="fig|742817.3.peg.3149"/>
<feature type="transmembrane region" description="Helical" evidence="1">
    <location>
        <begin position="6"/>
        <end position="27"/>
    </location>
</feature>
<sequence length="51" mass="5618">MNKKKYSVTAFAIVAAICVLLIIIILYRTRNVKENELDLGAVPAEVEQGTP</sequence>
<proteinExistence type="predicted"/>
<reference evidence="2 3" key="1">
    <citation type="submission" date="2012-01" db="EMBL/GenBank/DDBJ databases">
        <title>The Genome Sequence of Odoribacter laneus YIT 12061.</title>
        <authorList>
            <consortium name="The Broad Institute Genome Sequencing Platform"/>
            <person name="Earl A."/>
            <person name="Ward D."/>
            <person name="Feldgarden M."/>
            <person name="Gevers D."/>
            <person name="Morotomi M."/>
            <person name="Young S.K."/>
            <person name="Zeng Q."/>
            <person name="Gargeya S."/>
            <person name="Fitzgerald M."/>
            <person name="Haas B."/>
            <person name="Abouelleil A."/>
            <person name="Alvarado L."/>
            <person name="Arachchi H.M."/>
            <person name="Berlin A."/>
            <person name="Chapman S.B."/>
            <person name="Gearin G."/>
            <person name="Goldberg J."/>
            <person name="Griggs A."/>
            <person name="Gujja S."/>
            <person name="Hansen M."/>
            <person name="Heiman D."/>
            <person name="Howarth C."/>
            <person name="Larimer J."/>
            <person name="Lui A."/>
            <person name="MacDonald P.J.P."/>
            <person name="McCowen C."/>
            <person name="Montmayeur A."/>
            <person name="Murphy C."/>
            <person name="Neiman D."/>
            <person name="Pearson M."/>
            <person name="Priest M."/>
            <person name="Roberts A."/>
            <person name="Saif S."/>
            <person name="Shea T."/>
            <person name="Sisk P."/>
            <person name="Stolte C."/>
            <person name="Sykes S."/>
            <person name="Wortman J."/>
            <person name="Nusbaum C."/>
            <person name="Birren B."/>
        </authorList>
    </citation>
    <scope>NUCLEOTIDE SEQUENCE [LARGE SCALE GENOMIC DNA]</scope>
    <source>
        <strain evidence="2 3">YIT 12061</strain>
    </source>
</reference>
<accession>H1DL08</accession>
<protein>
    <submittedName>
        <fullName evidence="2">Uncharacterized protein</fullName>
    </submittedName>
</protein>
<evidence type="ECO:0000313" key="2">
    <source>
        <dbReference type="EMBL" id="EHP45099.1"/>
    </source>
</evidence>
<keyword evidence="1" id="KW-0472">Membrane</keyword>
<name>H1DL08_9BACT</name>
<dbReference type="EMBL" id="ADMC01000034">
    <property type="protein sequence ID" value="EHP45099.1"/>
    <property type="molecule type" value="Genomic_DNA"/>
</dbReference>
<dbReference type="HOGENOM" id="CLU_3101546_0_0_10"/>
<dbReference type="Proteomes" id="UP000004892">
    <property type="component" value="Unassembled WGS sequence"/>
</dbReference>
<evidence type="ECO:0000313" key="3">
    <source>
        <dbReference type="Proteomes" id="UP000004892"/>
    </source>
</evidence>
<dbReference type="RefSeq" id="WP_009138087.1">
    <property type="nucleotide sequence ID" value="NZ_JH594598.1"/>
</dbReference>
<gene>
    <name evidence="2" type="ORF">HMPREF9449_02944</name>
</gene>